<gene>
    <name evidence="2" type="ORF">METHB2_330019</name>
</gene>
<feature type="domain" description="Schlafen AlbA-2" evidence="1">
    <location>
        <begin position="14"/>
        <end position="127"/>
    </location>
</feature>
<dbReference type="PANTHER" id="PTHR30595">
    <property type="entry name" value="GLPR-RELATED TRANSCRIPTIONAL REPRESSOR"/>
    <property type="match status" value="1"/>
</dbReference>
<dbReference type="InterPro" id="IPR007421">
    <property type="entry name" value="Schlafen_AlbA_2_dom"/>
</dbReference>
<evidence type="ECO:0000313" key="3">
    <source>
        <dbReference type="Proteomes" id="UP000494216"/>
    </source>
</evidence>
<evidence type="ECO:0000259" key="1">
    <source>
        <dbReference type="Pfam" id="PF04326"/>
    </source>
</evidence>
<dbReference type="InterPro" id="IPR038461">
    <property type="entry name" value="Schlafen_AlbA_2_dom_sf"/>
</dbReference>
<dbReference type="InterPro" id="IPR038475">
    <property type="entry name" value="RecG_C_sf"/>
</dbReference>
<dbReference type="EMBL" id="CADCXN010000062">
    <property type="protein sequence ID" value="CAA9891066.1"/>
    <property type="molecule type" value="Genomic_DNA"/>
</dbReference>
<reference evidence="2 3" key="1">
    <citation type="submission" date="2020-02" db="EMBL/GenBank/DDBJ databases">
        <authorList>
            <person name="Hogendoorn C."/>
        </authorList>
    </citation>
    <scope>NUCLEOTIDE SEQUENCE [LARGE SCALE GENOMIC DNA]</scope>
    <source>
        <strain evidence="2">METHB21</strain>
    </source>
</reference>
<dbReference type="AlphaFoldDB" id="A0A8S0XIU2"/>
<accession>A0A8S0XIU2</accession>
<keyword evidence="3" id="KW-1185">Reference proteome</keyword>
<dbReference type="Pfam" id="PF13749">
    <property type="entry name" value="HATPase_c_4"/>
    <property type="match status" value="1"/>
</dbReference>
<sequence length="416" mass="47393">MLKTELLEIIANGENSGVEFKRDDIRPEQLAKEIVAFANVQGGRILLGVEDDGGITGLQRDQPQEWVLNVFRDKVHPQIIPFYEEVIIEENVRVGVISLSPGISKPYVVRHNNREETYIRMGDRSEIATREQQMRLFETGGMLHVEVLPVAGTSIASLDLDRLDYYLRSVIRDPEIPTNEGEWIERLLGLGLMAEDGMGNKVCSVAGLLCFGITPRRFLRQAGLRVMAFAKNDKDYQALLDVQLDGPLVGRWQVDEKSQRQLVDEGLIEKFAATIEPFVSKETSDIDANMRREKTWHYPWEAIRESVINALAHRDWTRSVEIEVTAYADRLEIISPGRLQNSMTVTKMIAGQRSSRNPLMVDILRDYGYVDSRGMGVRTKVIPLMRNLNHTEPVFEATEDYLKTVLFMKRSDEQDS</sequence>
<protein>
    <submittedName>
        <fullName evidence="2">Putative transcriptional regulator</fullName>
    </submittedName>
</protein>
<dbReference type="PANTHER" id="PTHR30595:SF6">
    <property type="entry name" value="SCHLAFEN ALBA-2 DOMAIN-CONTAINING PROTEIN"/>
    <property type="match status" value="1"/>
</dbReference>
<comment type="caution">
    <text evidence="2">The sequence shown here is derived from an EMBL/GenBank/DDBJ whole genome shotgun (WGS) entry which is preliminary data.</text>
</comment>
<dbReference type="Pfam" id="PF04326">
    <property type="entry name" value="SLFN_AlbA_2"/>
    <property type="match status" value="1"/>
</dbReference>
<proteinExistence type="predicted"/>
<dbReference type="Gene3D" id="3.30.565.60">
    <property type="match status" value="1"/>
</dbReference>
<evidence type="ECO:0000313" key="2">
    <source>
        <dbReference type="EMBL" id="CAA9891066.1"/>
    </source>
</evidence>
<name>A0A8S0XIU2_9GAMM</name>
<organism evidence="2 3">
    <name type="scientific">Candidatus Methylobacter favarea</name>
    <dbReference type="NCBI Taxonomy" id="2707345"/>
    <lineage>
        <taxon>Bacteria</taxon>
        <taxon>Pseudomonadati</taxon>
        <taxon>Pseudomonadota</taxon>
        <taxon>Gammaproteobacteria</taxon>
        <taxon>Methylococcales</taxon>
        <taxon>Methylococcaceae</taxon>
        <taxon>Methylobacter</taxon>
    </lineage>
</organism>
<dbReference type="RefSeq" id="WP_174625957.1">
    <property type="nucleotide sequence ID" value="NZ_CADCXN010000062.1"/>
</dbReference>
<dbReference type="Proteomes" id="UP000494216">
    <property type="component" value="Unassembled WGS sequence"/>
</dbReference>
<dbReference type="Gene3D" id="3.30.950.30">
    <property type="entry name" value="Schlafen, AAA domain"/>
    <property type="match status" value="1"/>
</dbReference>